<evidence type="ECO:0000256" key="4">
    <source>
        <dbReference type="ARBA" id="ARBA00022475"/>
    </source>
</evidence>
<evidence type="ECO:0000256" key="10">
    <source>
        <dbReference type="ARBA" id="ARBA00022741"/>
    </source>
</evidence>
<accession>A0A078FM16</accession>
<dbReference type="PROSITE" id="PS50011">
    <property type="entry name" value="PROTEIN_KINASE_DOM"/>
    <property type="match status" value="1"/>
</dbReference>
<keyword evidence="8" id="KW-0732">Signal</keyword>
<dbReference type="PANTHER" id="PTHR27007">
    <property type="match status" value="1"/>
</dbReference>
<keyword evidence="13 18" id="KW-1133">Transmembrane helix</keyword>
<sequence>MPPNSAGGFLGLFNETNDKSSFYPLVHVEFDTYSNPEWDPLDMKSHVGINNNSLVSSNATSWNATSHSQDIGRVTIFYDSSRRNLSVSWSYDTTSDPNENSSLSYIIDLSKVMPSEVTIGFSATSGGVTEGNRLVSWEYSSTLELRVIKKVRNDRKGMIIGVSVSVFVLLTFFVVFLKRKQQQNKKAEEKANLRSINDDLERGAGPRKFSYKDLASAANNFSDDRKLGEGGFGAVYKGYLSGLDTMVAIKKFAGGSKQQGKREFITEVKIISSLRHRNLVQLIGWCHEKDEFLMVYEFMPNGSLDAHLFGKKPRLAWGVRCKVTLGIASALLYLHEEWEQCVVHRDIKASNVMLDSNFNAKLGDFGLARFMDHELGPQTTGLAGTFGYMAPEYISTGRASKESDVYSFGVVTLEIVTGRKSVDPRQGRVEPETSLVERVWDLYGKGEVITVVDEKLRINDGFDEKQAECLMVVGLWCAHPDRNSRPSIKQAIQVLNLEAPLPRLPIKMPVATYRVSSSSTGTSVVSSGGAATATFSSAQLGR</sequence>
<dbReference type="InterPro" id="IPR050528">
    <property type="entry name" value="L-type_Lectin-RKs"/>
</dbReference>
<dbReference type="InterPro" id="IPR008271">
    <property type="entry name" value="Ser/Thr_kinase_AS"/>
</dbReference>
<evidence type="ECO:0000313" key="20">
    <source>
        <dbReference type="EMBL" id="CDY14007.1"/>
    </source>
</evidence>
<dbReference type="FunFam" id="1.10.510.10:FF:000240">
    <property type="entry name" value="Lectin-domain containing receptor kinase A4.3"/>
    <property type="match status" value="1"/>
</dbReference>
<keyword evidence="10 17" id="KW-0547">Nucleotide-binding</keyword>
<keyword evidence="21" id="KW-1185">Reference proteome</keyword>
<feature type="binding site" evidence="17">
    <location>
        <position position="251"/>
    </location>
    <ligand>
        <name>ATP</name>
        <dbReference type="ChEBI" id="CHEBI:30616"/>
    </ligand>
</feature>
<dbReference type="PaxDb" id="3708-A0A078FM16"/>
<keyword evidence="11" id="KW-0418">Kinase</keyword>
<evidence type="ECO:0000256" key="2">
    <source>
        <dbReference type="ARBA" id="ARBA00008536"/>
    </source>
</evidence>
<dbReference type="GO" id="GO:0004674">
    <property type="term" value="F:protein serine/threonine kinase activity"/>
    <property type="evidence" value="ECO:0007669"/>
    <property type="project" value="UniProtKB-KW"/>
</dbReference>
<evidence type="ECO:0000256" key="17">
    <source>
        <dbReference type="PROSITE-ProRule" id="PRU10141"/>
    </source>
</evidence>
<keyword evidence="15" id="KW-0675">Receptor</keyword>
<dbReference type="InterPro" id="IPR001220">
    <property type="entry name" value="Legume_lectin_dom"/>
</dbReference>
<evidence type="ECO:0000256" key="15">
    <source>
        <dbReference type="ARBA" id="ARBA00023170"/>
    </source>
</evidence>
<dbReference type="PROSITE" id="PS00107">
    <property type="entry name" value="PROTEIN_KINASE_ATP"/>
    <property type="match status" value="1"/>
</dbReference>
<dbReference type="Gramene" id="CDY14007">
    <property type="protein sequence ID" value="CDY14007"/>
    <property type="gene ID" value="GSBRNA2T00078526001"/>
</dbReference>
<comment type="similarity">
    <text evidence="2">In the N-terminal section; belongs to the leguminous lectin family.</text>
</comment>
<evidence type="ECO:0000256" key="12">
    <source>
        <dbReference type="ARBA" id="ARBA00022840"/>
    </source>
</evidence>
<reference evidence="20 21" key="1">
    <citation type="journal article" date="2014" name="Science">
        <title>Plant genetics. Early allopolyploid evolution in the post-Neolithic Brassica napus oilseed genome.</title>
        <authorList>
            <person name="Chalhoub B."/>
            <person name="Denoeud F."/>
            <person name="Liu S."/>
            <person name="Parkin I.A."/>
            <person name="Tang H."/>
            <person name="Wang X."/>
            <person name="Chiquet J."/>
            <person name="Belcram H."/>
            <person name="Tong C."/>
            <person name="Samans B."/>
            <person name="Correa M."/>
            <person name="Da Silva C."/>
            <person name="Just J."/>
            <person name="Falentin C."/>
            <person name="Koh C.S."/>
            <person name="Le Clainche I."/>
            <person name="Bernard M."/>
            <person name="Bento P."/>
            <person name="Noel B."/>
            <person name="Labadie K."/>
            <person name="Alberti A."/>
            <person name="Charles M."/>
            <person name="Arnaud D."/>
            <person name="Guo H."/>
            <person name="Daviaud C."/>
            <person name="Alamery S."/>
            <person name="Jabbari K."/>
            <person name="Zhao M."/>
            <person name="Edger P.P."/>
            <person name="Chelaifa H."/>
            <person name="Tack D."/>
            <person name="Lassalle G."/>
            <person name="Mestiri I."/>
            <person name="Schnel N."/>
            <person name="Le Paslier M.C."/>
            <person name="Fan G."/>
            <person name="Renault V."/>
            <person name="Bayer P.E."/>
            <person name="Golicz A.A."/>
            <person name="Manoli S."/>
            <person name="Lee T.H."/>
            <person name="Thi V.H."/>
            <person name="Chalabi S."/>
            <person name="Hu Q."/>
            <person name="Fan C."/>
            <person name="Tollenaere R."/>
            <person name="Lu Y."/>
            <person name="Battail C."/>
            <person name="Shen J."/>
            <person name="Sidebottom C.H."/>
            <person name="Wang X."/>
            <person name="Canaguier A."/>
            <person name="Chauveau A."/>
            <person name="Berard A."/>
            <person name="Deniot G."/>
            <person name="Guan M."/>
            <person name="Liu Z."/>
            <person name="Sun F."/>
            <person name="Lim Y.P."/>
            <person name="Lyons E."/>
            <person name="Town C.D."/>
            <person name="Bancroft I."/>
            <person name="Wang X."/>
            <person name="Meng J."/>
            <person name="Ma J."/>
            <person name="Pires J.C."/>
            <person name="King G.J."/>
            <person name="Brunel D."/>
            <person name="Delourme R."/>
            <person name="Renard M."/>
            <person name="Aury J.M."/>
            <person name="Adams K.L."/>
            <person name="Batley J."/>
            <person name="Snowdon R.J."/>
            <person name="Tost J."/>
            <person name="Edwards D."/>
            <person name="Zhou Y."/>
            <person name="Hua W."/>
            <person name="Sharpe A.G."/>
            <person name="Paterson A.H."/>
            <person name="Guan C."/>
            <person name="Wincker P."/>
        </authorList>
    </citation>
    <scope>NUCLEOTIDE SEQUENCE [LARGE SCALE GENOMIC DNA]</scope>
    <source>
        <strain evidence="21">cv. Darmor-bzh</strain>
    </source>
</reference>
<comment type="subcellular location">
    <subcellularLocation>
        <location evidence="1">Cell membrane</location>
        <topology evidence="1">Single-pass type I membrane protein</topology>
    </subcellularLocation>
</comment>
<evidence type="ECO:0000256" key="11">
    <source>
        <dbReference type="ARBA" id="ARBA00022777"/>
    </source>
</evidence>
<evidence type="ECO:0000259" key="19">
    <source>
        <dbReference type="PROSITE" id="PS50011"/>
    </source>
</evidence>
<dbReference type="CDD" id="cd06899">
    <property type="entry name" value="lectin_legume_LecRK_Arcelin_ConA"/>
    <property type="match status" value="1"/>
</dbReference>
<dbReference type="InterPro" id="IPR000719">
    <property type="entry name" value="Prot_kinase_dom"/>
</dbReference>
<dbReference type="STRING" id="3708.A0A078FM16"/>
<evidence type="ECO:0000256" key="5">
    <source>
        <dbReference type="ARBA" id="ARBA00022527"/>
    </source>
</evidence>
<dbReference type="EMBL" id="LK032039">
    <property type="protein sequence ID" value="CDY14007.1"/>
    <property type="molecule type" value="Genomic_DNA"/>
</dbReference>
<evidence type="ECO:0000256" key="14">
    <source>
        <dbReference type="ARBA" id="ARBA00023136"/>
    </source>
</evidence>
<keyword evidence="12 17" id="KW-0067">ATP-binding</keyword>
<proteinExistence type="inferred from homology"/>
<keyword evidence="14 18" id="KW-0472">Membrane</keyword>
<dbReference type="Gene3D" id="1.10.510.10">
    <property type="entry name" value="Transferase(Phosphotransferase) domain 1"/>
    <property type="match status" value="1"/>
</dbReference>
<keyword evidence="9" id="KW-0430">Lectin</keyword>
<feature type="domain" description="Protein kinase" evidence="19">
    <location>
        <begin position="221"/>
        <end position="504"/>
    </location>
</feature>
<evidence type="ECO:0000256" key="13">
    <source>
        <dbReference type="ARBA" id="ARBA00022989"/>
    </source>
</evidence>
<keyword evidence="16" id="KW-0325">Glycoprotein</keyword>
<dbReference type="InterPro" id="IPR013320">
    <property type="entry name" value="ConA-like_dom_sf"/>
</dbReference>
<dbReference type="Pfam" id="PF00139">
    <property type="entry name" value="Lectin_legB"/>
    <property type="match status" value="1"/>
</dbReference>
<evidence type="ECO:0000256" key="18">
    <source>
        <dbReference type="SAM" id="Phobius"/>
    </source>
</evidence>
<name>A0A078FM16_BRANA</name>
<evidence type="ECO:0000256" key="1">
    <source>
        <dbReference type="ARBA" id="ARBA00004251"/>
    </source>
</evidence>
<feature type="transmembrane region" description="Helical" evidence="18">
    <location>
        <begin position="158"/>
        <end position="177"/>
    </location>
</feature>
<dbReference type="SUPFAM" id="SSF49899">
    <property type="entry name" value="Concanavalin A-like lectins/glucanases"/>
    <property type="match status" value="1"/>
</dbReference>
<evidence type="ECO:0000256" key="16">
    <source>
        <dbReference type="ARBA" id="ARBA00023180"/>
    </source>
</evidence>
<dbReference type="GO" id="GO:0002229">
    <property type="term" value="P:defense response to oomycetes"/>
    <property type="evidence" value="ECO:0007669"/>
    <property type="project" value="UniProtKB-ARBA"/>
</dbReference>
<protein>
    <submittedName>
        <fullName evidence="20">BnaC09g38190D protein</fullName>
    </submittedName>
</protein>
<dbReference type="AlphaFoldDB" id="A0A078FM16"/>
<dbReference type="Gene3D" id="2.60.120.200">
    <property type="match status" value="1"/>
</dbReference>
<dbReference type="Pfam" id="PF07714">
    <property type="entry name" value="PK_Tyr_Ser-Thr"/>
    <property type="match status" value="1"/>
</dbReference>
<evidence type="ECO:0000256" key="9">
    <source>
        <dbReference type="ARBA" id="ARBA00022734"/>
    </source>
</evidence>
<dbReference type="GO" id="GO:0005524">
    <property type="term" value="F:ATP binding"/>
    <property type="evidence" value="ECO:0007669"/>
    <property type="project" value="UniProtKB-UniRule"/>
</dbReference>
<dbReference type="SUPFAM" id="SSF56112">
    <property type="entry name" value="Protein kinase-like (PK-like)"/>
    <property type="match status" value="1"/>
</dbReference>
<dbReference type="PROSITE" id="PS00108">
    <property type="entry name" value="PROTEIN_KINASE_ST"/>
    <property type="match status" value="1"/>
</dbReference>
<organism evidence="20 21">
    <name type="scientific">Brassica napus</name>
    <name type="common">Rape</name>
    <dbReference type="NCBI Taxonomy" id="3708"/>
    <lineage>
        <taxon>Eukaryota</taxon>
        <taxon>Viridiplantae</taxon>
        <taxon>Streptophyta</taxon>
        <taxon>Embryophyta</taxon>
        <taxon>Tracheophyta</taxon>
        <taxon>Spermatophyta</taxon>
        <taxon>Magnoliopsida</taxon>
        <taxon>eudicotyledons</taxon>
        <taxon>Gunneridae</taxon>
        <taxon>Pentapetalae</taxon>
        <taxon>rosids</taxon>
        <taxon>malvids</taxon>
        <taxon>Brassicales</taxon>
        <taxon>Brassicaceae</taxon>
        <taxon>Brassiceae</taxon>
        <taxon>Brassica</taxon>
    </lineage>
</organism>
<keyword evidence="7 18" id="KW-0812">Transmembrane</keyword>
<dbReference type="InterPro" id="IPR011009">
    <property type="entry name" value="Kinase-like_dom_sf"/>
</dbReference>
<evidence type="ECO:0000256" key="8">
    <source>
        <dbReference type="ARBA" id="ARBA00022729"/>
    </source>
</evidence>
<dbReference type="Gene3D" id="3.30.200.20">
    <property type="entry name" value="Phosphorylase Kinase, domain 1"/>
    <property type="match status" value="1"/>
</dbReference>
<dbReference type="OMA" id="VWIAYNA"/>
<comment type="similarity">
    <text evidence="3">In the C-terminal section; belongs to the protein kinase superfamily. Ser/Thr protein kinase family.</text>
</comment>
<dbReference type="InterPro" id="IPR017441">
    <property type="entry name" value="Protein_kinase_ATP_BS"/>
</dbReference>
<dbReference type="Proteomes" id="UP000028999">
    <property type="component" value="Unassembled WGS sequence"/>
</dbReference>
<keyword evidence="6" id="KW-0808">Transferase</keyword>
<dbReference type="GO" id="GO:0030246">
    <property type="term" value="F:carbohydrate binding"/>
    <property type="evidence" value="ECO:0007669"/>
    <property type="project" value="UniProtKB-KW"/>
</dbReference>
<keyword evidence="5" id="KW-0723">Serine/threonine-protein kinase</keyword>
<dbReference type="CDD" id="cd14066">
    <property type="entry name" value="STKc_IRAK"/>
    <property type="match status" value="1"/>
</dbReference>
<dbReference type="InterPro" id="IPR001245">
    <property type="entry name" value="Ser-Thr/Tyr_kinase_cat_dom"/>
</dbReference>
<evidence type="ECO:0000256" key="3">
    <source>
        <dbReference type="ARBA" id="ARBA00010217"/>
    </source>
</evidence>
<gene>
    <name evidence="20" type="primary">BnaC09g38190D</name>
    <name evidence="20" type="ORF">GSBRNA2T00078526001</name>
</gene>
<dbReference type="FunFam" id="3.30.200.20:FF:000168">
    <property type="entry name" value="L-type lectin-domain containing receptor kinase IX.1"/>
    <property type="match status" value="1"/>
</dbReference>
<evidence type="ECO:0000256" key="6">
    <source>
        <dbReference type="ARBA" id="ARBA00022679"/>
    </source>
</evidence>
<evidence type="ECO:0000313" key="21">
    <source>
        <dbReference type="Proteomes" id="UP000028999"/>
    </source>
</evidence>
<dbReference type="GO" id="GO:0005886">
    <property type="term" value="C:plasma membrane"/>
    <property type="evidence" value="ECO:0000318"/>
    <property type="project" value="GO_Central"/>
</dbReference>
<dbReference type="SMART" id="SM00220">
    <property type="entry name" value="S_TKc"/>
    <property type="match status" value="1"/>
</dbReference>
<keyword evidence="4" id="KW-1003">Cell membrane</keyword>
<evidence type="ECO:0000256" key="7">
    <source>
        <dbReference type="ARBA" id="ARBA00022692"/>
    </source>
</evidence>